<dbReference type="AlphaFoldDB" id="A0AAE1DBC1"/>
<sequence>MILDIAHLLVARAGLLHLQKADHWSGSEEFIPLRVKNMWAFHLSMDYEHTFTHLNTDALSQLTFYGLPLSSILIMMSLDHLRQGPGGHLSQGPKTISVNGPKTISAKVLRPSLSRSRDHLRQRPETISVNVLRPSPSTS</sequence>
<protein>
    <submittedName>
        <fullName evidence="1">Uncharacterized protein</fullName>
    </submittedName>
</protein>
<evidence type="ECO:0000313" key="1">
    <source>
        <dbReference type="EMBL" id="KAK3763198.1"/>
    </source>
</evidence>
<evidence type="ECO:0000313" key="2">
    <source>
        <dbReference type="Proteomes" id="UP001283361"/>
    </source>
</evidence>
<comment type="caution">
    <text evidence="1">The sequence shown here is derived from an EMBL/GenBank/DDBJ whole genome shotgun (WGS) entry which is preliminary data.</text>
</comment>
<name>A0AAE1DBC1_9GAST</name>
<dbReference type="EMBL" id="JAWDGP010004590">
    <property type="protein sequence ID" value="KAK3763198.1"/>
    <property type="molecule type" value="Genomic_DNA"/>
</dbReference>
<proteinExistence type="predicted"/>
<dbReference type="Proteomes" id="UP001283361">
    <property type="component" value="Unassembled WGS sequence"/>
</dbReference>
<keyword evidence="2" id="KW-1185">Reference proteome</keyword>
<organism evidence="1 2">
    <name type="scientific">Elysia crispata</name>
    <name type="common">lettuce slug</name>
    <dbReference type="NCBI Taxonomy" id="231223"/>
    <lineage>
        <taxon>Eukaryota</taxon>
        <taxon>Metazoa</taxon>
        <taxon>Spiralia</taxon>
        <taxon>Lophotrochozoa</taxon>
        <taxon>Mollusca</taxon>
        <taxon>Gastropoda</taxon>
        <taxon>Heterobranchia</taxon>
        <taxon>Euthyneura</taxon>
        <taxon>Panpulmonata</taxon>
        <taxon>Sacoglossa</taxon>
        <taxon>Placobranchoidea</taxon>
        <taxon>Plakobranchidae</taxon>
        <taxon>Elysia</taxon>
    </lineage>
</organism>
<gene>
    <name evidence="1" type="ORF">RRG08_044666</name>
</gene>
<reference evidence="1" key="1">
    <citation type="journal article" date="2023" name="G3 (Bethesda)">
        <title>A reference genome for the long-term kleptoplast-retaining sea slug Elysia crispata morphotype clarki.</title>
        <authorList>
            <person name="Eastman K.E."/>
            <person name="Pendleton A.L."/>
            <person name="Shaikh M.A."/>
            <person name="Suttiyut T."/>
            <person name="Ogas R."/>
            <person name="Tomko P."/>
            <person name="Gavelis G."/>
            <person name="Widhalm J.R."/>
            <person name="Wisecaver J.H."/>
        </authorList>
    </citation>
    <scope>NUCLEOTIDE SEQUENCE</scope>
    <source>
        <strain evidence="1">ECLA1</strain>
    </source>
</reference>
<accession>A0AAE1DBC1</accession>